<name>A0A0B5D3L0_9GAMA</name>
<dbReference type="Proteomes" id="UP000297089">
    <property type="component" value="Segment"/>
</dbReference>
<dbReference type="Pfam" id="PF01677">
    <property type="entry name" value="Herpes_UL7"/>
    <property type="match status" value="1"/>
</dbReference>
<accession>A0A0B5D3L0</accession>
<protein>
    <submittedName>
        <fullName evidence="5">ORF42</fullName>
    </submittedName>
</protein>
<evidence type="ECO:0000256" key="4">
    <source>
        <dbReference type="ARBA" id="ARBA00023200"/>
    </source>
</evidence>
<dbReference type="KEGG" id="vg:65099573"/>
<gene>
    <name evidence="5" type="primary">ORF42</name>
</gene>
<keyword evidence="1" id="KW-0920">Virion tegument</keyword>
<sequence>MDQILKRLMGEQHRSETVMTETECSSRGPYNYPVLPRLMLEVHKKNSICMASNTPKLCIRGRLNVPDLGVHVRTRLQSATFAGFVFACVIEHEDMVDALDIYPHVFSDRVQLFKPASASVTELCCILSMLENYDKPPLSFVLSALDRARYLHERYTCNESAFILYGIEVIASTLAAYHELNPPQGVLRVPPLVRYKLHKLLDENTDDMRGLLKPIYLESFRLEENIREEDSQLETFNMFYCSTVFTKHLHNASVLKYFQITSLHSLPRQTLF</sequence>
<evidence type="ECO:0000256" key="1">
    <source>
        <dbReference type="ARBA" id="ARBA00022580"/>
    </source>
</evidence>
<dbReference type="InterPro" id="IPR002600">
    <property type="entry name" value="Herpes_UL7"/>
</dbReference>
<reference evidence="5 6" key="1">
    <citation type="submission" date="2018-02" db="EMBL/GenBank/DDBJ databases">
        <title>Complete genome sequence of MneRV2, the pig-tailed macaque RV2 rhadinovirus, and evolutionary relationship with rhesus macaque RRV and human herpesvirus 8/KSHV.</title>
        <authorList>
            <person name="Rose T.M."/>
            <person name="Bruce A.G."/>
        </authorList>
    </citation>
    <scope>NUCLEOTIDE SEQUENCE [LARGE SCALE GENOMIC DNA]</scope>
    <source>
        <strain evidence="5 6">J97167</strain>
    </source>
</reference>
<keyword evidence="3" id="KW-0946">Virion</keyword>
<evidence type="ECO:0000256" key="3">
    <source>
        <dbReference type="ARBA" id="ARBA00022844"/>
    </source>
</evidence>
<evidence type="ECO:0000313" key="5">
    <source>
        <dbReference type="EMBL" id="AJE29686.1"/>
    </source>
</evidence>
<proteinExistence type="inferred from homology"/>
<organism evidence="5 6">
    <name type="scientific">macacine gammaherpesvirus 12</name>
    <dbReference type="NCBI Taxonomy" id="2560571"/>
    <lineage>
        <taxon>Viruses</taxon>
        <taxon>Duplodnaviria</taxon>
        <taxon>Heunggongvirae</taxon>
        <taxon>Peploviricota</taxon>
        <taxon>Herviviricetes</taxon>
        <taxon>Herpesvirales</taxon>
        <taxon>Orthoherpesviridae</taxon>
        <taxon>Gammaherpesvirinae</taxon>
        <taxon>Rhadinovirus</taxon>
        <taxon>Rhadinovirus macacinegamma12</taxon>
    </lineage>
</organism>
<keyword evidence="6" id="KW-1185">Reference proteome</keyword>
<keyword evidence="4" id="KW-1035">Host cytoplasm</keyword>
<dbReference type="GO" id="GO:0044423">
    <property type="term" value="C:virion component"/>
    <property type="evidence" value="ECO:0007669"/>
    <property type="project" value="UniProtKB-KW"/>
</dbReference>
<evidence type="ECO:0000313" key="6">
    <source>
        <dbReference type="Proteomes" id="UP000297089"/>
    </source>
</evidence>
<dbReference type="HAMAP" id="MF_04038">
    <property type="entry name" value="HSV_CEP1"/>
    <property type="match status" value="1"/>
</dbReference>
<dbReference type="EMBL" id="KP265674">
    <property type="protein sequence ID" value="AJE29686.1"/>
    <property type="molecule type" value="Genomic_DNA"/>
</dbReference>
<evidence type="ECO:0000256" key="2">
    <source>
        <dbReference type="ARBA" id="ARBA00022812"/>
    </source>
</evidence>
<keyword evidence="2" id="KW-1040">Host Golgi apparatus</keyword>